<dbReference type="CDD" id="cd07208">
    <property type="entry name" value="Pat_hypo_Ecoli_yjju_like"/>
    <property type="match status" value="1"/>
</dbReference>
<feature type="region of interest" description="Disordered" evidence="5">
    <location>
        <begin position="1"/>
        <end position="21"/>
    </location>
</feature>
<feature type="domain" description="PNPLA" evidence="6">
    <location>
        <begin position="35"/>
        <end position="203"/>
    </location>
</feature>
<dbReference type="InterPro" id="IPR045943">
    <property type="entry name" value="DUF6363"/>
</dbReference>
<evidence type="ECO:0000256" key="3">
    <source>
        <dbReference type="ARBA" id="ARBA00023098"/>
    </source>
</evidence>
<gene>
    <name evidence="7" type="ordered locus">Ccur_08930</name>
</gene>
<evidence type="ECO:0000256" key="5">
    <source>
        <dbReference type="SAM" id="MobiDB-lite"/>
    </source>
</evidence>
<dbReference type="InterPro" id="IPR002641">
    <property type="entry name" value="PNPLA_dom"/>
</dbReference>
<dbReference type="Gene3D" id="3.40.1090.10">
    <property type="entry name" value="Cytosolic phospholipase A2 catalytic domain"/>
    <property type="match status" value="2"/>
</dbReference>
<dbReference type="PROSITE" id="PS51635">
    <property type="entry name" value="PNPLA"/>
    <property type="match status" value="1"/>
</dbReference>
<dbReference type="InterPro" id="IPR037483">
    <property type="entry name" value="YjjU-like"/>
</dbReference>
<dbReference type="InterPro" id="IPR050301">
    <property type="entry name" value="NTE"/>
</dbReference>
<feature type="short sequence motif" description="GXSXG" evidence="4">
    <location>
        <begin position="66"/>
        <end position="70"/>
    </location>
</feature>
<evidence type="ECO:0000313" key="8">
    <source>
        <dbReference type="Proteomes" id="UP000000954"/>
    </source>
</evidence>
<keyword evidence="8" id="KW-1185">Reference proteome</keyword>
<dbReference type="Pfam" id="PF01734">
    <property type="entry name" value="Patatin"/>
    <property type="match status" value="1"/>
</dbReference>
<protein>
    <submittedName>
        <fullName evidence="7">Predicted esterase of the alpha-beta hydrolase superfamily</fullName>
    </submittedName>
</protein>
<dbReference type="eggNOG" id="COG4667">
    <property type="taxonomic scope" value="Bacteria"/>
</dbReference>
<comment type="caution">
    <text evidence="4">Lacks conserved residue(s) required for the propagation of feature annotation.</text>
</comment>
<dbReference type="STRING" id="469378.Ccur_08930"/>
<dbReference type="OrthoDB" id="9802424at2"/>
<evidence type="ECO:0000256" key="2">
    <source>
        <dbReference type="ARBA" id="ARBA00022963"/>
    </source>
</evidence>
<feature type="active site" description="Proton acceptor" evidence="4">
    <location>
        <position position="190"/>
    </location>
</feature>
<keyword evidence="1 4" id="KW-0378">Hydrolase</keyword>
<name>C7MNV4_CRYCD</name>
<feature type="short sequence motif" description="DGA/G" evidence="4">
    <location>
        <begin position="190"/>
        <end position="192"/>
    </location>
</feature>
<evidence type="ECO:0000313" key="7">
    <source>
        <dbReference type="EMBL" id="ACU94594.1"/>
    </source>
</evidence>
<reference evidence="7 8" key="1">
    <citation type="journal article" date="2009" name="Stand. Genomic Sci.">
        <title>Complete genome sequence of Cryptobacterium curtum type strain (12-3).</title>
        <authorList>
            <person name="Mavrommatis K."/>
            <person name="Pukall R."/>
            <person name="Rohde C."/>
            <person name="Chen F."/>
            <person name="Sims D."/>
            <person name="Brettin T."/>
            <person name="Kuske C."/>
            <person name="Detter J.C."/>
            <person name="Han C."/>
            <person name="Lapidus A."/>
            <person name="Copeland A."/>
            <person name="Glavina Del Rio T."/>
            <person name="Nolan M."/>
            <person name="Lucas S."/>
            <person name="Tice H."/>
            <person name="Cheng J.F."/>
            <person name="Bruce D."/>
            <person name="Goodwin L."/>
            <person name="Pitluck S."/>
            <person name="Ovchinnikova G."/>
            <person name="Pati A."/>
            <person name="Ivanova N."/>
            <person name="Chen A."/>
            <person name="Palaniappan K."/>
            <person name="Chain P."/>
            <person name="D'haeseleer P."/>
            <person name="Goker M."/>
            <person name="Bristow J."/>
            <person name="Eisen J.A."/>
            <person name="Markowitz V."/>
            <person name="Hugenholtz P."/>
            <person name="Rohde M."/>
            <person name="Klenk H.P."/>
            <person name="Kyrpides N.C."/>
        </authorList>
    </citation>
    <scope>NUCLEOTIDE SEQUENCE [LARGE SCALE GENOMIC DNA]</scope>
    <source>
        <strain evidence="8">ATCC 700683 / DSM 15641 / 12-3</strain>
    </source>
</reference>
<accession>C7MNV4</accession>
<dbReference type="RefSeq" id="WP_012803281.1">
    <property type="nucleotide sequence ID" value="NC_013170.1"/>
</dbReference>
<keyword evidence="2 4" id="KW-0442">Lipid degradation</keyword>
<dbReference type="GO" id="GO:0016042">
    <property type="term" value="P:lipid catabolic process"/>
    <property type="evidence" value="ECO:0007669"/>
    <property type="project" value="UniProtKB-UniRule"/>
</dbReference>
<dbReference type="EMBL" id="CP001682">
    <property type="protein sequence ID" value="ACU94594.1"/>
    <property type="molecule type" value="Genomic_DNA"/>
</dbReference>
<evidence type="ECO:0000259" key="6">
    <source>
        <dbReference type="PROSITE" id="PS51635"/>
    </source>
</evidence>
<dbReference type="KEGG" id="ccu:Ccur_08930"/>
<dbReference type="InterPro" id="IPR016035">
    <property type="entry name" value="Acyl_Trfase/lysoPLipase"/>
</dbReference>
<dbReference type="Proteomes" id="UP000000954">
    <property type="component" value="Chromosome"/>
</dbReference>
<keyword evidence="3 4" id="KW-0443">Lipid metabolism</keyword>
<dbReference type="AlphaFoldDB" id="C7MNV4"/>
<sequence>MTDTHTIDAVDDATSTPQTKKTPAWVNHGVEPFDLILEGGAMRSLFTAGVTDLFLERGLLAQHTIGTSAGALCGLNYVAGDIGRSAYLNINYCTDWHYLSMRNFALTGNAMGLDFMFDEIPHRLDPFDFEAFNNSPMQLTSVASNLEYGDADYHTFSSGYRPTDEQYLIASASMPFVSHIVEVDGKKLLDGGTCDSVPYLFSMLQGAKKHVIVLTQDATYVKKPFKLGALASTLYANYPLYVERLTMRPFEYNLTYRRLARMHEAGRVFVIQPPQPVTVNSMENNPDKLFDLYQQGYRQALLQWEDLQRYLEL</sequence>
<dbReference type="Pfam" id="PF19890">
    <property type="entry name" value="DUF6363"/>
    <property type="match status" value="1"/>
</dbReference>
<dbReference type="SUPFAM" id="SSF52151">
    <property type="entry name" value="FabD/lysophospholipase-like"/>
    <property type="match status" value="1"/>
</dbReference>
<dbReference type="PANTHER" id="PTHR14226:SF25">
    <property type="entry name" value="PHOSPHOESTERASE"/>
    <property type="match status" value="1"/>
</dbReference>
<evidence type="ECO:0000256" key="1">
    <source>
        <dbReference type="ARBA" id="ARBA00022801"/>
    </source>
</evidence>
<feature type="active site" description="Nucleophile" evidence="4">
    <location>
        <position position="68"/>
    </location>
</feature>
<dbReference type="GO" id="GO:0016787">
    <property type="term" value="F:hydrolase activity"/>
    <property type="evidence" value="ECO:0007669"/>
    <property type="project" value="UniProtKB-UniRule"/>
</dbReference>
<evidence type="ECO:0000256" key="4">
    <source>
        <dbReference type="PROSITE-ProRule" id="PRU01161"/>
    </source>
</evidence>
<organism evidence="7 8">
    <name type="scientific">Cryptobacterium curtum (strain ATCC 700683 / DSM 15641 / CCUG 43107 / 12-3)</name>
    <dbReference type="NCBI Taxonomy" id="469378"/>
    <lineage>
        <taxon>Bacteria</taxon>
        <taxon>Bacillati</taxon>
        <taxon>Actinomycetota</taxon>
        <taxon>Coriobacteriia</taxon>
        <taxon>Eggerthellales</taxon>
        <taxon>Eggerthellaceae</taxon>
        <taxon>Cryptobacterium</taxon>
    </lineage>
</organism>
<dbReference type="PANTHER" id="PTHR14226">
    <property type="entry name" value="NEUROPATHY TARGET ESTERASE/SWISS CHEESE D.MELANOGASTER"/>
    <property type="match status" value="1"/>
</dbReference>
<proteinExistence type="predicted"/>
<dbReference type="HOGENOM" id="CLU_048271_1_0_11"/>